<dbReference type="PANTHER" id="PTHR30352:SF2">
    <property type="entry name" value="ANAEROBIC RIBONUCLEOSIDE-TRIPHOSPHATE REDUCTASE-ACTIVATING PROTEIN"/>
    <property type="match status" value="1"/>
</dbReference>
<protein>
    <submittedName>
        <fullName evidence="7">NrdG Organic radical activating enzymes</fullName>
    </submittedName>
</protein>
<keyword evidence="6" id="KW-0411">Iron-sulfur</keyword>
<dbReference type="PANTHER" id="PTHR30352">
    <property type="entry name" value="PYRUVATE FORMATE-LYASE-ACTIVATING ENZYME"/>
    <property type="match status" value="1"/>
</dbReference>
<comment type="cofactor">
    <cofactor evidence="1">
        <name>[4Fe-4S] cluster</name>
        <dbReference type="ChEBI" id="CHEBI:49883"/>
    </cofactor>
</comment>
<accession>A0A6J5S5D9</accession>
<keyword evidence="2" id="KW-0004">4Fe-4S</keyword>
<keyword evidence="5" id="KW-0408">Iron</keyword>
<evidence type="ECO:0000256" key="4">
    <source>
        <dbReference type="ARBA" id="ARBA00022723"/>
    </source>
</evidence>
<evidence type="ECO:0000256" key="2">
    <source>
        <dbReference type="ARBA" id="ARBA00022485"/>
    </source>
</evidence>
<evidence type="ECO:0000256" key="6">
    <source>
        <dbReference type="ARBA" id="ARBA00023014"/>
    </source>
</evidence>
<dbReference type="SUPFAM" id="SSF102114">
    <property type="entry name" value="Radical SAM enzymes"/>
    <property type="match status" value="1"/>
</dbReference>
<gene>
    <name evidence="7" type="ORF">UFOVP1382_216</name>
</gene>
<organism evidence="7">
    <name type="scientific">uncultured Caudovirales phage</name>
    <dbReference type="NCBI Taxonomy" id="2100421"/>
    <lineage>
        <taxon>Viruses</taxon>
        <taxon>Duplodnaviria</taxon>
        <taxon>Heunggongvirae</taxon>
        <taxon>Uroviricota</taxon>
        <taxon>Caudoviricetes</taxon>
        <taxon>Peduoviridae</taxon>
        <taxon>Maltschvirus</taxon>
        <taxon>Maltschvirus maltsch</taxon>
    </lineage>
</organism>
<name>A0A6J5S5D9_9CAUD</name>
<dbReference type="Gene3D" id="3.20.20.70">
    <property type="entry name" value="Aldolase class I"/>
    <property type="match status" value="1"/>
</dbReference>
<evidence type="ECO:0000256" key="3">
    <source>
        <dbReference type="ARBA" id="ARBA00022691"/>
    </source>
</evidence>
<proteinExistence type="predicted"/>
<keyword evidence="3" id="KW-0949">S-adenosyl-L-methionine</keyword>
<evidence type="ECO:0000256" key="5">
    <source>
        <dbReference type="ARBA" id="ARBA00023004"/>
    </source>
</evidence>
<keyword evidence="4" id="KW-0479">Metal-binding</keyword>
<dbReference type="InterPro" id="IPR034457">
    <property type="entry name" value="Organic_radical-activating"/>
</dbReference>
<dbReference type="GO" id="GO:0051539">
    <property type="term" value="F:4 iron, 4 sulfur cluster binding"/>
    <property type="evidence" value="ECO:0007669"/>
    <property type="project" value="UniProtKB-KW"/>
</dbReference>
<dbReference type="InterPro" id="IPR013785">
    <property type="entry name" value="Aldolase_TIM"/>
</dbReference>
<dbReference type="SFLD" id="SFLDS00029">
    <property type="entry name" value="Radical_SAM"/>
    <property type="match status" value="1"/>
</dbReference>
<sequence>MNVKGIGQIVASEGVDGPGVRAVVHFAGCTVGCAGCFNPHTHSSTGDGTWERDACDLAEDLLAVSPAVTISGGEPTDQPAALLTLLRALRARGCDDIVLYTGRTREWLLAGANPVLSPSTWARRHAQMMLWLSFEDERLVDVVIDGPFIKAKLESDGGLTRGSTNQRVLCLTQKWTQDDFYSRETQVEIDEEGNLIVTGFPSSELQVTLRELAG</sequence>
<evidence type="ECO:0000256" key="1">
    <source>
        <dbReference type="ARBA" id="ARBA00001966"/>
    </source>
</evidence>
<reference evidence="7" key="1">
    <citation type="submission" date="2020-05" db="EMBL/GenBank/DDBJ databases">
        <authorList>
            <person name="Chiriac C."/>
            <person name="Salcher M."/>
            <person name="Ghai R."/>
            <person name="Kavagutti S V."/>
        </authorList>
    </citation>
    <scope>NUCLEOTIDE SEQUENCE</scope>
</reference>
<dbReference type="EMBL" id="LR797331">
    <property type="protein sequence ID" value="CAB4203605.1"/>
    <property type="molecule type" value="Genomic_DNA"/>
</dbReference>
<dbReference type="Pfam" id="PF13353">
    <property type="entry name" value="Fer4_12"/>
    <property type="match status" value="1"/>
</dbReference>
<dbReference type="InterPro" id="IPR058240">
    <property type="entry name" value="rSAM_sf"/>
</dbReference>
<evidence type="ECO:0000313" key="7">
    <source>
        <dbReference type="EMBL" id="CAB4203605.1"/>
    </source>
</evidence>
<dbReference type="GO" id="GO:0046872">
    <property type="term" value="F:metal ion binding"/>
    <property type="evidence" value="ECO:0007669"/>
    <property type="project" value="UniProtKB-KW"/>
</dbReference>
<dbReference type="InterPro" id="IPR007197">
    <property type="entry name" value="rSAM"/>
</dbReference>
<dbReference type="GO" id="GO:0004748">
    <property type="term" value="F:ribonucleoside-diphosphate reductase activity, thioredoxin disulfide as acceptor"/>
    <property type="evidence" value="ECO:0007669"/>
    <property type="project" value="TreeGrafter"/>
</dbReference>